<dbReference type="InterPro" id="IPR013320">
    <property type="entry name" value="ConA-like_dom_sf"/>
</dbReference>
<accession>A0ABU9DFH6</accession>
<reference evidence="1 2" key="1">
    <citation type="submission" date="2024-04" db="EMBL/GenBank/DDBJ databases">
        <title>draft genome sequnece of Paenibacillus filicis.</title>
        <authorList>
            <person name="Kim D.-U."/>
        </authorList>
    </citation>
    <scope>NUCLEOTIDE SEQUENCE [LARGE SCALE GENOMIC DNA]</scope>
    <source>
        <strain evidence="1 2">KACC14197</strain>
    </source>
</reference>
<keyword evidence="2" id="KW-1185">Reference proteome</keyword>
<proteinExistence type="predicted"/>
<dbReference type="Pfam" id="PF07081">
    <property type="entry name" value="DUF1349"/>
    <property type="match status" value="1"/>
</dbReference>
<protein>
    <submittedName>
        <fullName evidence="1">DUF1349 domain-containing protein</fullName>
    </submittedName>
</protein>
<evidence type="ECO:0000313" key="1">
    <source>
        <dbReference type="EMBL" id="MEK8127627.1"/>
    </source>
</evidence>
<name>A0ABU9DFH6_9BACL</name>
<dbReference type="RefSeq" id="WP_341414683.1">
    <property type="nucleotide sequence ID" value="NZ_JBBPCC010000003.1"/>
</dbReference>
<gene>
    <name evidence="1" type="ORF">WMW72_06820</name>
</gene>
<dbReference type="PANTHER" id="PTHR35332">
    <property type="entry name" value="REGULATION OF ENOLASE PROTEIN 1"/>
    <property type="match status" value="1"/>
</dbReference>
<dbReference type="SUPFAM" id="SSF49899">
    <property type="entry name" value="Concanavalin A-like lectins/glucanases"/>
    <property type="match status" value="1"/>
</dbReference>
<dbReference type="InterPro" id="IPR009784">
    <property type="entry name" value="DUF1349"/>
</dbReference>
<evidence type="ECO:0000313" key="2">
    <source>
        <dbReference type="Proteomes" id="UP001469365"/>
    </source>
</evidence>
<dbReference type="EMBL" id="JBBPCC010000003">
    <property type="protein sequence ID" value="MEK8127627.1"/>
    <property type="molecule type" value="Genomic_DNA"/>
</dbReference>
<dbReference type="PIRSF" id="PIRSF022704">
    <property type="entry name" value="UCP022704"/>
    <property type="match status" value="1"/>
</dbReference>
<dbReference type="PANTHER" id="PTHR35332:SF2">
    <property type="entry name" value="REGULATION OF ENOLASE PROTEIN 1"/>
    <property type="match status" value="1"/>
</dbReference>
<comment type="caution">
    <text evidence="1">The sequence shown here is derived from an EMBL/GenBank/DDBJ whole genome shotgun (WGS) entry which is preliminary data.</text>
</comment>
<organism evidence="1 2">
    <name type="scientific">Paenibacillus filicis</name>
    <dbReference type="NCBI Taxonomy" id="669464"/>
    <lineage>
        <taxon>Bacteria</taxon>
        <taxon>Bacillati</taxon>
        <taxon>Bacillota</taxon>
        <taxon>Bacilli</taxon>
        <taxon>Bacillales</taxon>
        <taxon>Paenibacillaceae</taxon>
        <taxon>Paenibacillus</taxon>
    </lineage>
</organism>
<dbReference type="InterPro" id="IPR015987">
    <property type="entry name" value="UCP022704"/>
</dbReference>
<dbReference type="Gene3D" id="2.60.120.200">
    <property type="match status" value="1"/>
</dbReference>
<sequence>MSENPKHDVRIFDRFTWTNVPRSHAFLNDQTLLIETEPQTDFWQRTSYGFRRDNGHSLLTRVEGDFVLTARFEFSPVYLYDQCGLLVRLDEENWIKASTEYENADISRLGSVVTNLGYSDWATTDISSEIRTMHYRISRKGQDFIIESSYQGVEWMQMRMAHLHRETESLQVGVYACSPQNSSFKCQVDRLVLEEAAN</sequence>
<dbReference type="Proteomes" id="UP001469365">
    <property type="component" value="Unassembled WGS sequence"/>
</dbReference>